<feature type="domain" description="Thioredoxin" evidence="5">
    <location>
        <begin position="227"/>
        <end position="285"/>
    </location>
</feature>
<feature type="non-terminal residue" evidence="6">
    <location>
        <position position="285"/>
    </location>
</feature>
<dbReference type="GO" id="GO:0016209">
    <property type="term" value="F:antioxidant activity"/>
    <property type="evidence" value="ECO:0007669"/>
    <property type="project" value="InterPro"/>
</dbReference>
<gene>
    <name evidence="6" type="ORF">METZ01_LOCUS65901</name>
</gene>
<dbReference type="InterPro" id="IPR025380">
    <property type="entry name" value="DUF4369"/>
</dbReference>
<protein>
    <recommendedName>
        <fullName evidence="5">Thioredoxin domain-containing protein</fullName>
    </recommendedName>
</protein>
<dbReference type="PANTHER" id="PTHR42852">
    <property type="entry name" value="THIOL:DISULFIDE INTERCHANGE PROTEIN DSBE"/>
    <property type="match status" value="1"/>
</dbReference>
<evidence type="ECO:0000256" key="3">
    <source>
        <dbReference type="ARBA" id="ARBA00023157"/>
    </source>
</evidence>
<proteinExistence type="predicted"/>
<comment type="subcellular location">
    <subcellularLocation>
        <location evidence="1">Cell envelope</location>
    </subcellularLocation>
</comment>
<dbReference type="GO" id="GO:0017004">
    <property type="term" value="P:cytochrome complex assembly"/>
    <property type="evidence" value="ECO:0007669"/>
    <property type="project" value="UniProtKB-KW"/>
</dbReference>
<dbReference type="PANTHER" id="PTHR42852:SF6">
    <property type="entry name" value="THIOL:DISULFIDE INTERCHANGE PROTEIN DSBE"/>
    <property type="match status" value="1"/>
</dbReference>
<dbReference type="SUPFAM" id="SSF52833">
    <property type="entry name" value="Thioredoxin-like"/>
    <property type="match status" value="1"/>
</dbReference>
<dbReference type="PROSITE" id="PS51352">
    <property type="entry name" value="THIOREDOXIN_2"/>
    <property type="match status" value="1"/>
</dbReference>
<evidence type="ECO:0000256" key="1">
    <source>
        <dbReference type="ARBA" id="ARBA00004196"/>
    </source>
</evidence>
<dbReference type="Pfam" id="PF00578">
    <property type="entry name" value="AhpC-TSA"/>
    <property type="match status" value="1"/>
</dbReference>
<evidence type="ECO:0000256" key="4">
    <source>
        <dbReference type="ARBA" id="ARBA00023284"/>
    </source>
</evidence>
<dbReference type="GO" id="GO:0016491">
    <property type="term" value="F:oxidoreductase activity"/>
    <property type="evidence" value="ECO:0007669"/>
    <property type="project" value="InterPro"/>
</dbReference>
<reference evidence="6" key="1">
    <citation type="submission" date="2018-05" db="EMBL/GenBank/DDBJ databases">
        <authorList>
            <person name="Lanie J.A."/>
            <person name="Ng W.-L."/>
            <person name="Kazmierczak K.M."/>
            <person name="Andrzejewski T.M."/>
            <person name="Davidsen T.M."/>
            <person name="Wayne K.J."/>
            <person name="Tettelin H."/>
            <person name="Glass J.I."/>
            <person name="Rusch D."/>
            <person name="Podicherti R."/>
            <person name="Tsui H.-C.T."/>
            <person name="Winkler M.E."/>
        </authorList>
    </citation>
    <scope>NUCLEOTIDE SEQUENCE</scope>
</reference>
<dbReference type="InterPro" id="IPR036249">
    <property type="entry name" value="Thioredoxin-like_sf"/>
</dbReference>
<dbReference type="InterPro" id="IPR050553">
    <property type="entry name" value="Thioredoxin_ResA/DsbE_sf"/>
</dbReference>
<keyword evidence="2" id="KW-0201">Cytochrome c-type biogenesis</keyword>
<dbReference type="InterPro" id="IPR013766">
    <property type="entry name" value="Thioredoxin_domain"/>
</dbReference>
<dbReference type="PROSITE" id="PS51257">
    <property type="entry name" value="PROKAR_LIPOPROTEIN"/>
    <property type="match status" value="1"/>
</dbReference>
<dbReference type="InterPro" id="IPR000866">
    <property type="entry name" value="AhpC/TSA"/>
</dbReference>
<dbReference type="GO" id="GO:0030313">
    <property type="term" value="C:cell envelope"/>
    <property type="evidence" value="ECO:0007669"/>
    <property type="project" value="UniProtKB-SubCell"/>
</dbReference>
<keyword evidence="3" id="KW-1015">Disulfide bond</keyword>
<name>A0A381TE89_9ZZZZ</name>
<accession>A0A381TE89</accession>
<keyword evidence="4" id="KW-0676">Redox-active center</keyword>
<dbReference type="EMBL" id="UINC01004264">
    <property type="protein sequence ID" value="SVA13047.1"/>
    <property type="molecule type" value="Genomic_DNA"/>
</dbReference>
<dbReference type="CDD" id="cd02966">
    <property type="entry name" value="TlpA_like_family"/>
    <property type="match status" value="1"/>
</dbReference>
<organism evidence="6">
    <name type="scientific">marine metagenome</name>
    <dbReference type="NCBI Taxonomy" id="408172"/>
    <lineage>
        <taxon>unclassified sequences</taxon>
        <taxon>metagenomes</taxon>
        <taxon>ecological metagenomes</taxon>
    </lineage>
</organism>
<dbReference type="AlphaFoldDB" id="A0A381TE89"/>
<dbReference type="Pfam" id="PF14289">
    <property type="entry name" value="DUF4369"/>
    <property type="match status" value="1"/>
</dbReference>
<evidence type="ECO:0000256" key="2">
    <source>
        <dbReference type="ARBA" id="ARBA00022748"/>
    </source>
</evidence>
<sequence>MRIKLIIISLIIISCKSGNDFTIDGTIDADDGSKVYILQADQNNQPFIKDSTVIKNSKFEFSGQAATPEISYFQIEGVNGYVLSIIEAGKINAEIYKDSVTTSLVTGTKSNNDFNKYRDETKSLVENINKIAYDQQQAIFNNNIELASKLRKDISRKEQEIMLYEWDFIIDNEDSYMSALLLEVFMVENKVNKDSIIEVYNTFSNRIKISNVGKNIADLLRQYEDPINIGELAPNFTAPSLDGGNITLSENLGKVTLIDFWAAWCRPCRIENPNLVRLYKKYNSS</sequence>
<dbReference type="Gene3D" id="3.40.30.10">
    <property type="entry name" value="Glutaredoxin"/>
    <property type="match status" value="1"/>
</dbReference>
<evidence type="ECO:0000313" key="6">
    <source>
        <dbReference type="EMBL" id="SVA13047.1"/>
    </source>
</evidence>
<evidence type="ECO:0000259" key="5">
    <source>
        <dbReference type="PROSITE" id="PS51352"/>
    </source>
</evidence>